<evidence type="ECO:0000256" key="11">
    <source>
        <dbReference type="ARBA" id="ARBA00039949"/>
    </source>
</evidence>
<evidence type="ECO:0000256" key="12">
    <source>
        <dbReference type="SAM" id="MobiDB-lite"/>
    </source>
</evidence>
<dbReference type="GO" id="GO:0005929">
    <property type="term" value="C:cilium"/>
    <property type="evidence" value="ECO:0007669"/>
    <property type="project" value="TreeGrafter"/>
</dbReference>
<evidence type="ECO:0000256" key="8">
    <source>
        <dbReference type="ARBA" id="ARBA00023212"/>
    </source>
</evidence>
<keyword evidence="6" id="KW-0175">Coiled coil</keyword>
<evidence type="ECO:0000313" key="14">
    <source>
        <dbReference type="Proteomes" id="UP001346869"/>
    </source>
</evidence>
<keyword evidence="4" id="KW-0963">Cytoplasm</keyword>
<feature type="compositionally biased region" description="Basic and acidic residues" evidence="12">
    <location>
        <begin position="165"/>
        <end position="178"/>
    </location>
</feature>
<dbReference type="Proteomes" id="UP001346869">
    <property type="component" value="Unassembled WGS sequence"/>
</dbReference>
<gene>
    <name evidence="13" type="ORF">PBY51_015374</name>
</gene>
<feature type="compositionally biased region" description="Basic residues" evidence="12">
    <location>
        <begin position="294"/>
        <end position="303"/>
    </location>
</feature>
<organism evidence="13 14">
    <name type="scientific">Eleginops maclovinus</name>
    <name type="common">Patagonian blennie</name>
    <name type="synonym">Eleginus maclovinus</name>
    <dbReference type="NCBI Taxonomy" id="56733"/>
    <lineage>
        <taxon>Eukaryota</taxon>
        <taxon>Metazoa</taxon>
        <taxon>Chordata</taxon>
        <taxon>Craniata</taxon>
        <taxon>Vertebrata</taxon>
        <taxon>Euteleostomi</taxon>
        <taxon>Actinopterygii</taxon>
        <taxon>Neopterygii</taxon>
        <taxon>Teleostei</taxon>
        <taxon>Neoteleostei</taxon>
        <taxon>Acanthomorphata</taxon>
        <taxon>Eupercaria</taxon>
        <taxon>Perciformes</taxon>
        <taxon>Notothenioidei</taxon>
        <taxon>Eleginopidae</taxon>
        <taxon>Eleginops</taxon>
    </lineage>
</organism>
<evidence type="ECO:0000256" key="6">
    <source>
        <dbReference type="ARBA" id="ARBA00023054"/>
    </source>
</evidence>
<comment type="subcellular location">
    <subcellularLocation>
        <location evidence="2">Cytoplasm</location>
        <location evidence="2">Cytoskeleton</location>
        <location evidence="2">Cilium basal body</location>
    </subcellularLocation>
    <subcellularLocation>
        <location evidence="1">Cytoplasm</location>
        <location evidence="1">Cytoskeleton</location>
        <location evidence="1">Microtubule organizing center</location>
        <location evidence="1">Centrosome</location>
        <location evidence="1">Centriole</location>
    </subcellularLocation>
</comment>
<accession>A0AAN7X7C4</accession>
<proteinExistence type="inferred from homology"/>
<dbReference type="EMBL" id="JAUZQC010000019">
    <property type="protein sequence ID" value="KAK5854290.1"/>
    <property type="molecule type" value="Genomic_DNA"/>
</dbReference>
<comment type="caution">
    <text evidence="13">The sequence shown here is derived from an EMBL/GenBank/DDBJ whole genome shotgun (WGS) entry which is preliminary data.</text>
</comment>
<dbReference type="GO" id="GO:0005814">
    <property type="term" value="C:centriole"/>
    <property type="evidence" value="ECO:0007669"/>
    <property type="project" value="UniProtKB-SubCell"/>
</dbReference>
<dbReference type="AlphaFoldDB" id="A0AAN7X7C4"/>
<sequence>MAATFRSSSLENTEEMPRMFERERDNYFVTEEDCRSEEFDHDSLCSEEGRGGRSVRRSLFVEIYGLQREPHIYFSNQEYYRRLEELKSTHLKNMAELERMYIGQHRESPAEEEEDGGSPGGRTDREDRLSIRKLQRINSQEQLDFHDSSSSSDGSELYGACSTGDLERTNPREPGQDRTFERDFLLSPEEMTTQKQFLFKPKASCAKPKGRISCPTGFRVRSNFNVTVPKPFQMMLREEERKRYKVRTRSEIQLENTLLKRELEELQECQKKFRASPAPAHIHQPLYEVMSRRSGQRSNRKGSSKTTNENQSTAAASPQPFHFLERERMKREAKLVAELGNLGLREERQAFKARPMPSSVYGSNHKANTNTTSRRFPDICTQESEATEGQSDTNSDAPPDSIKPQTWLSSKPVKKQIKVSIEMVKGEGVLSELLA</sequence>
<feature type="compositionally biased region" description="Polar residues" evidence="12">
    <location>
        <begin position="360"/>
        <end position="374"/>
    </location>
</feature>
<dbReference type="GO" id="GO:0044782">
    <property type="term" value="P:cilium organization"/>
    <property type="evidence" value="ECO:0007669"/>
    <property type="project" value="TreeGrafter"/>
</dbReference>
<keyword evidence="14" id="KW-1185">Reference proteome</keyword>
<evidence type="ECO:0000256" key="1">
    <source>
        <dbReference type="ARBA" id="ARBA00004114"/>
    </source>
</evidence>
<comment type="function">
    <text evidence="10">Involved in ciliogenesis.</text>
</comment>
<evidence type="ECO:0000256" key="9">
    <source>
        <dbReference type="ARBA" id="ARBA00023273"/>
    </source>
</evidence>
<evidence type="ECO:0000256" key="10">
    <source>
        <dbReference type="ARBA" id="ARBA00037165"/>
    </source>
</evidence>
<evidence type="ECO:0000256" key="2">
    <source>
        <dbReference type="ARBA" id="ARBA00004120"/>
    </source>
</evidence>
<keyword evidence="5" id="KW-0970">Cilium biogenesis/degradation</keyword>
<reference evidence="13 14" key="1">
    <citation type="journal article" date="2023" name="Genes (Basel)">
        <title>Chromosome-Level Genome Assembly and Circadian Gene Repertoire of the Patagonia Blennie Eleginops maclovinus-The Closest Ancestral Proxy of Antarctic Cryonotothenioids.</title>
        <authorList>
            <person name="Cheng C.C."/>
            <person name="Rivera-Colon A.G."/>
            <person name="Minhas B.F."/>
            <person name="Wilson L."/>
            <person name="Rayamajhi N."/>
            <person name="Vargas-Chacoff L."/>
            <person name="Catchen J.M."/>
        </authorList>
    </citation>
    <scope>NUCLEOTIDE SEQUENCE [LARGE SCALE GENOMIC DNA]</scope>
    <source>
        <strain evidence="13">JMC-PN-2008</strain>
    </source>
</reference>
<keyword evidence="7" id="KW-0969">Cilium</keyword>
<dbReference type="Pfam" id="PF10595">
    <property type="entry name" value="FAM161A_B"/>
    <property type="match status" value="1"/>
</dbReference>
<keyword evidence="8" id="KW-0206">Cytoskeleton</keyword>
<feature type="compositionally biased region" description="Basic and acidic residues" evidence="12">
    <location>
        <begin position="15"/>
        <end position="24"/>
    </location>
</feature>
<name>A0AAN7X7C4_ELEMC</name>
<comment type="similarity">
    <text evidence="3">Belongs to the FAM161 family.</text>
</comment>
<dbReference type="InterPro" id="IPR051655">
    <property type="entry name" value="FAM161"/>
</dbReference>
<protein>
    <recommendedName>
        <fullName evidence="11">Protein FAM161A</fullName>
    </recommendedName>
</protein>
<feature type="region of interest" description="Disordered" evidence="12">
    <location>
        <begin position="104"/>
        <end position="128"/>
    </location>
</feature>
<feature type="region of interest" description="Disordered" evidence="12">
    <location>
        <begin position="275"/>
        <end position="324"/>
    </location>
</feature>
<dbReference type="PANTHER" id="PTHR21501:SF3">
    <property type="entry name" value="PROTEIN FAM161A"/>
    <property type="match status" value="1"/>
</dbReference>
<evidence type="ECO:0000313" key="13">
    <source>
        <dbReference type="EMBL" id="KAK5854290.1"/>
    </source>
</evidence>
<feature type="compositionally biased region" description="Polar residues" evidence="12">
    <location>
        <begin position="381"/>
        <end position="396"/>
    </location>
</feature>
<evidence type="ECO:0000256" key="7">
    <source>
        <dbReference type="ARBA" id="ARBA00023069"/>
    </source>
</evidence>
<dbReference type="InterPro" id="IPR019579">
    <property type="entry name" value="FAM161A/B"/>
</dbReference>
<keyword evidence="9" id="KW-0966">Cell projection</keyword>
<feature type="region of interest" description="Disordered" evidence="12">
    <location>
        <begin position="348"/>
        <end position="414"/>
    </location>
</feature>
<dbReference type="PANTHER" id="PTHR21501">
    <property type="entry name" value="PROTEIN FAM-161"/>
    <property type="match status" value="1"/>
</dbReference>
<evidence type="ECO:0000256" key="4">
    <source>
        <dbReference type="ARBA" id="ARBA00022490"/>
    </source>
</evidence>
<feature type="region of interest" description="Disordered" evidence="12">
    <location>
        <begin position="140"/>
        <end position="178"/>
    </location>
</feature>
<feature type="region of interest" description="Disordered" evidence="12">
    <location>
        <begin position="1"/>
        <end position="24"/>
    </location>
</feature>
<evidence type="ECO:0000256" key="5">
    <source>
        <dbReference type="ARBA" id="ARBA00022794"/>
    </source>
</evidence>
<evidence type="ECO:0000256" key="3">
    <source>
        <dbReference type="ARBA" id="ARBA00006663"/>
    </source>
</evidence>
<feature type="compositionally biased region" description="Polar residues" evidence="12">
    <location>
        <begin position="1"/>
        <end position="11"/>
    </location>
</feature>
<reference evidence="13 14" key="2">
    <citation type="journal article" date="2023" name="Mol. Biol. Evol.">
        <title>Genomics of Secondarily Temperate Adaptation in the Only Non-Antarctic Icefish.</title>
        <authorList>
            <person name="Rivera-Colon A.G."/>
            <person name="Rayamajhi N."/>
            <person name="Minhas B.F."/>
            <person name="Madrigal G."/>
            <person name="Bilyk K.T."/>
            <person name="Yoon V."/>
            <person name="Hune M."/>
            <person name="Gregory S."/>
            <person name="Cheng C.H.C."/>
            <person name="Catchen J.M."/>
        </authorList>
    </citation>
    <scope>NUCLEOTIDE SEQUENCE [LARGE SCALE GENOMIC DNA]</scope>
    <source>
        <strain evidence="13">JMC-PN-2008</strain>
    </source>
</reference>
<feature type="compositionally biased region" description="Polar residues" evidence="12">
    <location>
        <begin position="304"/>
        <end position="316"/>
    </location>
</feature>